<evidence type="ECO:0000256" key="2">
    <source>
        <dbReference type="ARBA" id="ARBA00023043"/>
    </source>
</evidence>
<dbReference type="Pfam" id="PF12796">
    <property type="entry name" value="Ank_2"/>
    <property type="match status" value="1"/>
</dbReference>
<evidence type="ECO:0000256" key="3">
    <source>
        <dbReference type="PROSITE-ProRule" id="PRU00023"/>
    </source>
</evidence>
<dbReference type="InterPro" id="IPR036770">
    <property type="entry name" value="Ankyrin_rpt-contain_sf"/>
</dbReference>
<protein>
    <submittedName>
        <fullName evidence="4">Uncharacterized protein</fullName>
    </submittedName>
</protein>
<dbReference type="PROSITE" id="PS50297">
    <property type="entry name" value="ANK_REP_REGION"/>
    <property type="match status" value="1"/>
</dbReference>
<accession>A0A8J4ATH5</accession>
<dbReference type="PANTHER" id="PTHR24171">
    <property type="entry name" value="ANKYRIN REPEAT DOMAIN-CONTAINING PROTEIN 39-RELATED"/>
    <property type="match status" value="1"/>
</dbReference>
<proteinExistence type="predicted"/>
<reference evidence="4" key="1">
    <citation type="journal article" date="2021" name="Proc. Natl. Acad. Sci. U.S.A.">
        <title>Three genomes in the algal genus Volvox reveal the fate of a haploid sex-determining region after a transition to homothallism.</title>
        <authorList>
            <person name="Yamamoto K."/>
            <person name="Hamaji T."/>
            <person name="Kawai-Toyooka H."/>
            <person name="Matsuzaki R."/>
            <person name="Takahashi F."/>
            <person name="Nishimura Y."/>
            <person name="Kawachi M."/>
            <person name="Noguchi H."/>
            <person name="Minakuchi Y."/>
            <person name="Umen J.G."/>
            <person name="Toyoda A."/>
            <person name="Nozaki H."/>
        </authorList>
    </citation>
    <scope>NUCLEOTIDE SEQUENCE</scope>
    <source>
        <strain evidence="4">NIES-3780</strain>
    </source>
</reference>
<keyword evidence="5" id="KW-1185">Reference proteome</keyword>
<dbReference type="InterPro" id="IPR002110">
    <property type="entry name" value="Ankyrin_rpt"/>
</dbReference>
<dbReference type="AlphaFoldDB" id="A0A8J4ATH5"/>
<dbReference type="EMBL" id="BNCO01000003">
    <property type="protein sequence ID" value="GIL45862.1"/>
    <property type="molecule type" value="Genomic_DNA"/>
</dbReference>
<feature type="repeat" description="ANK" evidence="3">
    <location>
        <begin position="69"/>
        <end position="101"/>
    </location>
</feature>
<sequence>MDWWTNVSDTQLPSWQGPVGVKDDGGGCVRGCGRVGEMRLHRAVCNRNASLIERLVVGEGADVNEVEAAGNTPLHNAAFEGWEEGVALLLRLGAKVNASNNAGDRPWHWARNMGHTAVMELLERHGANKERGKVLVQEHVPKVKDFFAKPCWAHHPKPYADFITFKKSEAAALEAERKRVIRV</sequence>
<dbReference type="SMART" id="SM00248">
    <property type="entry name" value="ANK"/>
    <property type="match status" value="3"/>
</dbReference>
<dbReference type="Gene3D" id="1.25.40.20">
    <property type="entry name" value="Ankyrin repeat-containing domain"/>
    <property type="match status" value="1"/>
</dbReference>
<evidence type="ECO:0000256" key="1">
    <source>
        <dbReference type="ARBA" id="ARBA00022737"/>
    </source>
</evidence>
<evidence type="ECO:0000313" key="4">
    <source>
        <dbReference type="EMBL" id="GIL45862.1"/>
    </source>
</evidence>
<comment type="caution">
    <text evidence="4">The sequence shown here is derived from an EMBL/GenBank/DDBJ whole genome shotgun (WGS) entry which is preliminary data.</text>
</comment>
<dbReference type="PANTHER" id="PTHR24171:SF9">
    <property type="entry name" value="ANKYRIN REPEAT DOMAIN-CONTAINING PROTEIN 39"/>
    <property type="match status" value="1"/>
</dbReference>
<name>A0A8J4ATH5_9CHLO</name>
<dbReference type="PROSITE" id="PS50088">
    <property type="entry name" value="ANK_REPEAT"/>
    <property type="match status" value="1"/>
</dbReference>
<keyword evidence="2 3" id="KW-0040">ANK repeat</keyword>
<dbReference type="SUPFAM" id="SSF48403">
    <property type="entry name" value="Ankyrin repeat"/>
    <property type="match status" value="1"/>
</dbReference>
<gene>
    <name evidence="4" type="ORF">Vafri_2998</name>
</gene>
<organism evidence="4 5">
    <name type="scientific">Volvox africanus</name>
    <dbReference type="NCBI Taxonomy" id="51714"/>
    <lineage>
        <taxon>Eukaryota</taxon>
        <taxon>Viridiplantae</taxon>
        <taxon>Chlorophyta</taxon>
        <taxon>core chlorophytes</taxon>
        <taxon>Chlorophyceae</taxon>
        <taxon>CS clade</taxon>
        <taxon>Chlamydomonadales</taxon>
        <taxon>Volvocaceae</taxon>
        <taxon>Volvox</taxon>
    </lineage>
</organism>
<keyword evidence="1" id="KW-0677">Repeat</keyword>
<dbReference type="Proteomes" id="UP000747399">
    <property type="component" value="Unassembled WGS sequence"/>
</dbReference>
<evidence type="ECO:0000313" key="5">
    <source>
        <dbReference type="Proteomes" id="UP000747399"/>
    </source>
</evidence>